<accession>B2A3F9</accession>
<keyword evidence="1" id="KW-0472">Membrane</keyword>
<evidence type="ECO:0000313" key="2">
    <source>
        <dbReference type="EMBL" id="ACB86388.1"/>
    </source>
</evidence>
<sequence>MYLMAKCRELYHGLITQRKVLLTSVIILSLILILTIVIIESPQARSITFAQNEVFGKELKDQKLNHTKHAEDLKYLLEIVNDLDGKIQVGTVEAVVDQPNTRTSLSEMEQIVNQLADKLKLEKIDENYSIKSSDINGTHGNKSQKMVMAKAGTEKLDIQIVMQTVLKKGTQDKSFILLRVDEKIQNNEEPKYLQKYYEKFDRALLSLEENGEFTTCLSGFLNDKLSEDKQKKIMSKLFEKEGISIKEQHETYNEMIFTGYSSKMDNLIMAGDERLNLSIALANERGMDMTSFRIATPLVYSDY</sequence>
<protein>
    <recommendedName>
        <fullName evidence="4">TATA-box binding protein</fullName>
    </recommendedName>
</protein>
<dbReference type="RefSeq" id="WP_012449220.1">
    <property type="nucleotide sequence ID" value="NC_010718.1"/>
</dbReference>
<evidence type="ECO:0000313" key="3">
    <source>
        <dbReference type="Proteomes" id="UP000001683"/>
    </source>
</evidence>
<dbReference type="STRING" id="457570.Nther_2841"/>
<dbReference type="KEGG" id="nth:Nther_2841"/>
<keyword evidence="3" id="KW-1185">Reference proteome</keyword>
<dbReference type="Gene3D" id="3.30.360.40">
    <property type="entry name" value="YwmB-like"/>
    <property type="match status" value="1"/>
</dbReference>
<dbReference type="Proteomes" id="UP000001683">
    <property type="component" value="Chromosome"/>
</dbReference>
<dbReference type="InterPro" id="IPR014794">
    <property type="entry name" value="DUF1779"/>
</dbReference>
<dbReference type="AlphaFoldDB" id="B2A3F9"/>
<dbReference type="SUPFAM" id="SSF143842">
    <property type="entry name" value="YwmB-like"/>
    <property type="match status" value="1"/>
</dbReference>
<dbReference type="Pfam" id="PF08680">
    <property type="entry name" value="DUF1779"/>
    <property type="match status" value="1"/>
</dbReference>
<gene>
    <name evidence="2" type="ordered locus">Nther_2841</name>
</gene>
<dbReference type="InterPro" id="IPR036209">
    <property type="entry name" value="YwmB-like_sf"/>
</dbReference>
<dbReference type="FunCoup" id="B2A3F9">
    <property type="interactions" value="37"/>
</dbReference>
<feature type="transmembrane region" description="Helical" evidence="1">
    <location>
        <begin position="20"/>
        <end position="39"/>
    </location>
</feature>
<dbReference type="HOGENOM" id="CLU_917743_0_0_9"/>
<organism evidence="2 3">
    <name type="scientific">Natranaerobius thermophilus (strain ATCC BAA-1301 / DSM 18059 / JW/NM-WN-LF)</name>
    <dbReference type="NCBI Taxonomy" id="457570"/>
    <lineage>
        <taxon>Bacteria</taxon>
        <taxon>Bacillati</taxon>
        <taxon>Bacillota</taxon>
        <taxon>Clostridia</taxon>
        <taxon>Natranaerobiales</taxon>
        <taxon>Natranaerobiaceae</taxon>
        <taxon>Natranaerobius</taxon>
    </lineage>
</organism>
<reference evidence="2 3" key="2">
    <citation type="journal article" date="2011" name="J. Bacteriol.">
        <title>Complete genome sequence of the anaerobic, halophilic alkalithermophile Natranaerobius thermophilus JW/NM-WN-LF.</title>
        <authorList>
            <person name="Zhao B."/>
            <person name="Mesbah N.M."/>
            <person name="Dalin E."/>
            <person name="Goodwin L."/>
            <person name="Nolan M."/>
            <person name="Pitluck S."/>
            <person name="Chertkov O."/>
            <person name="Brettin T.S."/>
            <person name="Han J."/>
            <person name="Larimer F.W."/>
            <person name="Land M.L."/>
            <person name="Hauser L."/>
            <person name="Kyrpides N."/>
            <person name="Wiegel J."/>
        </authorList>
    </citation>
    <scope>NUCLEOTIDE SEQUENCE [LARGE SCALE GENOMIC DNA]</scope>
    <source>
        <strain evidence="3">ATCC BAA-1301 / DSM 18059 / JW/NM-WN-LF</strain>
    </source>
</reference>
<dbReference type="EMBL" id="CP001034">
    <property type="protein sequence ID" value="ACB86388.1"/>
    <property type="molecule type" value="Genomic_DNA"/>
</dbReference>
<keyword evidence="1" id="KW-0812">Transmembrane</keyword>
<dbReference type="OrthoDB" id="1708334at2"/>
<reference evidence="2 3" key="1">
    <citation type="submission" date="2008-04" db="EMBL/GenBank/DDBJ databases">
        <title>Complete sequence of chromosome of Natranaerobius thermophilus JW/NM-WN-LF.</title>
        <authorList>
            <consortium name="US DOE Joint Genome Institute"/>
            <person name="Copeland A."/>
            <person name="Lucas S."/>
            <person name="Lapidus A."/>
            <person name="Glavina del Rio T."/>
            <person name="Dalin E."/>
            <person name="Tice H."/>
            <person name="Bruce D."/>
            <person name="Goodwin L."/>
            <person name="Pitluck S."/>
            <person name="Chertkov O."/>
            <person name="Brettin T."/>
            <person name="Detter J.C."/>
            <person name="Han C."/>
            <person name="Kuske C.R."/>
            <person name="Schmutz J."/>
            <person name="Larimer F."/>
            <person name="Land M."/>
            <person name="Hauser L."/>
            <person name="Kyrpides N."/>
            <person name="Lykidis A."/>
            <person name="Mesbah N.M."/>
            <person name="Wiegel J."/>
        </authorList>
    </citation>
    <scope>NUCLEOTIDE SEQUENCE [LARGE SCALE GENOMIC DNA]</scope>
    <source>
        <strain evidence="3">ATCC BAA-1301 / DSM 18059 / JW/NM-WN-LF</strain>
    </source>
</reference>
<name>B2A3F9_NATTJ</name>
<dbReference type="InParanoid" id="B2A3F9"/>
<keyword evidence="1" id="KW-1133">Transmembrane helix</keyword>
<evidence type="ECO:0008006" key="4">
    <source>
        <dbReference type="Google" id="ProtNLM"/>
    </source>
</evidence>
<proteinExistence type="predicted"/>
<evidence type="ECO:0000256" key="1">
    <source>
        <dbReference type="SAM" id="Phobius"/>
    </source>
</evidence>